<organism evidence="3 4">
    <name type="scientific">Halococcus thailandensis JCM 13552</name>
    <dbReference type="NCBI Taxonomy" id="1227457"/>
    <lineage>
        <taxon>Archaea</taxon>
        <taxon>Methanobacteriati</taxon>
        <taxon>Methanobacteriota</taxon>
        <taxon>Stenosarchaea group</taxon>
        <taxon>Halobacteria</taxon>
        <taxon>Halobacteriales</taxon>
        <taxon>Halococcaceae</taxon>
        <taxon>Halococcus</taxon>
    </lineage>
</organism>
<dbReference type="RefSeq" id="WP_007738573.1">
    <property type="nucleotide sequence ID" value="NZ_AOMF01000119.1"/>
</dbReference>
<dbReference type="Pfam" id="PF07510">
    <property type="entry name" value="GmrSD_C"/>
    <property type="match status" value="1"/>
</dbReference>
<evidence type="ECO:0000259" key="1">
    <source>
        <dbReference type="Pfam" id="PF03235"/>
    </source>
</evidence>
<accession>M0ND42</accession>
<dbReference type="InterPro" id="IPR004919">
    <property type="entry name" value="GmrSD_N"/>
</dbReference>
<dbReference type="EMBL" id="AOMF01000119">
    <property type="protein sequence ID" value="EMA54989.1"/>
    <property type="molecule type" value="Genomic_DNA"/>
</dbReference>
<reference evidence="3 4" key="1">
    <citation type="journal article" date="2014" name="PLoS Genet.">
        <title>Phylogenetically driven sequencing of extremely halophilic archaea reveals strategies for static and dynamic osmo-response.</title>
        <authorList>
            <person name="Becker E.A."/>
            <person name="Seitzer P.M."/>
            <person name="Tritt A."/>
            <person name="Larsen D."/>
            <person name="Krusor M."/>
            <person name="Yao A.I."/>
            <person name="Wu D."/>
            <person name="Madern D."/>
            <person name="Eisen J.A."/>
            <person name="Darling A.E."/>
            <person name="Facciotti M.T."/>
        </authorList>
    </citation>
    <scope>NUCLEOTIDE SEQUENCE [LARGE SCALE GENOMIC DNA]</scope>
    <source>
        <strain evidence="3 4">JCM 13552</strain>
    </source>
</reference>
<evidence type="ECO:0000313" key="4">
    <source>
        <dbReference type="Proteomes" id="UP000011680"/>
    </source>
</evidence>
<dbReference type="PANTHER" id="PTHR35149:SF2">
    <property type="entry name" value="DUF262 DOMAIN-CONTAINING PROTEIN"/>
    <property type="match status" value="1"/>
</dbReference>
<feature type="domain" description="GmrSD restriction endonucleases C-terminal" evidence="2">
    <location>
        <begin position="440"/>
        <end position="578"/>
    </location>
</feature>
<dbReference type="Proteomes" id="UP000011680">
    <property type="component" value="Unassembled WGS sequence"/>
</dbReference>
<dbReference type="PATRIC" id="fig|1227457.3.peg.1021"/>
<keyword evidence="4" id="KW-1185">Reference proteome</keyword>
<comment type="caution">
    <text evidence="3">The sequence shown here is derived from an EMBL/GenBank/DDBJ whole genome shotgun (WGS) entry which is preliminary data.</text>
</comment>
<proteinExistence type="predicted"/>
<protein>
    <recommendedName>
        <fullName evidence="5">DUF262 domain-containing protein</fullName>
    </recommendedName>
</protein>
<dbReference type="InterPro" id="IPR011089">
    <property type="entry name" value="GmrSD_C"/>
</dbReference>
<dbReference type="PANTHER" id="PTHR35149">
    <property type="entry name" value="SLL5132 PROTEIN"/>
    <property type="match status" value="1"/>
</dbReference>
<evidence type="ECO:0000313" key="3">
    <source>
        <dbReference type="EMBL" id="EMA54989.1"/>
    </source>
</evidence>
<evidence type="ECO:0008006" key="5">
    <source>
        <dbReference type="Google" id="ProtNLM"/>
    </source>
</evidence>
<gene>
    <name evidence="3" type="ORF">C451_05750</name>
</gene>
<sequence length="585" mass="69178">MDASQIDAQEEYLTTLFDDYRYQIPKFQRPFSWTEEHFRDLIDDLTDSYDVGREAHSELLDESGSLQMATKDQYEPYFLGSIILNAGEASGERYDIIDGQQRITSLSILIAVLRDMIEGTNTLGGMVHQAGDPYHGKEETIRLEVRQRDMDFFRENVLEEGATIDAPSPEKGETEPEENILQAIHVFRNALQEWQEEEDGTLADFGVFLTLRVVMVRITTNSLSSAFRLFNVTNARGMPLNNADLLKSENLSAIEDDEKREQYQRTWEDMEEEVGNEGLERFIGFMRHLLVKEKSRKSVYDEFKQRVFGQNDKFKGEKFVKYLERVFETHRKRVYNAELNTNSQEVNVYYHNLVSLMRDFYPSDEWIVALIRFDDKFEDEMALSSFVQRLEKRLTVDWLTGGSFNDRYNRVYDLLDEIEAADSPDEVLDLPVLNEEIHGRKDDFKSSLNINNFYRKGRYQWPRYILMRLNIERFDNRNRKVEYGSNVSIEHILPQTPTDEYWTSRFDDERMRDDWADRMGNLVPLDGRKNYQASNKPFPEKYDDYFAKKSDFPLVTELEDYGEWTPEHLRDRHEKLRQEALDIWM</sequence>
<dbReference type="Pfam" id="PF03235">
    <property type="entry name" value="GmrSD_N"/>
    <property type="match status" value="1"/>
</dbReference>
<dbReference type="eggNOG" id="arCOG05223">
    <property type="taxonomic scope" value="Archaea"/>
</dbReference>
<feature type="domain" description="GmrSD restriction endonucleases N-terminal" evidence="1">
    <location>
        <begin position="14"/>
        <end position="249"/>
    </location>
</feature>
<dbReference type="OrthoDB" id="318965at2157"/>
<evidence type="ECO:0000259" key="2">
    <source>
        <dbReference type="Pfam" id="PF07510"/>
    </source>
</evidence>
<dbReference type="AlphaFoldDB" id="M0ND42"/>
<name>M0ND42_9EURY</name>